<proteinExistence type="predicted"/>
<evidence type="ECO:0000256" key="1">
    <source>
        <dbReference type="ARBA" id="ARBA00000085"/>
    </source>
</evidence>
<evidence type="ECO:0000256" key="5">
    <source>
        <dbReference type="ARBA" id="ARBA00022777"/>
    </source>
</evidence>
<dbReference type="InterPro" id="IPR004358">
    <property type="entry name" value="Sig_transdc_His_kin-like_C"/>
</dbReference>
<keyword evidence="4" id="KW-0547">Nucleotide-binding</keyword>
<feature type="domain" description="Histidine kinase" evidence="9">
    <location>
        <begin position="36"/>
        <end position="258"/>
    </location>
</feature>
<evidence type="ECO:0000256" key="7">
    <source>
        <dbReference type="ARBA" id="ARBA00023012"/>
    </source>
</evidence>
<evidence type="ECO:0000256" key="2">
    <source>
        <dbReference type="ARBA" id="ARBA00012438"/>
    </source>
</evidence>
<comment type="catalytic activity">
    <reaction evidence="1">
        <text>ATP + protein L-histidine = ADP + protein N-phospho-L-histidine.</text>
        <dbReference type="EC" id="2.7.13.3"/>
    </reaction>
</comment>
<dbReference type="InterPro" id="IPR005467">
    <property type="entry name" value="His_kinase_dom"/>
</dbReference>
<keyword evidence="7" id="KW-0902">Two-component regulatory system</keyword>
<comment type="caution">
    <text evidence="10">The sequence shown here is derived from an EMBL/GenBank/DDBJ whole genome shotgun (WGS) entry which is preliminary data.</text>
</comment>
<organism evidence="10 11">
    <name type="scientific">Breoghania corrubedonensis</name>
    <dbReference type="NCBI Taxonomy" id="665038"/>
    <lineage>
        <taxon>Bacteria</taxon>
        <taxon>Pseudomonadati</taxon>
        <taxon>Pseudomonadota</taxon>
        <taxon>Alphaproteobacteria</taxon>
        <taxon>Hyphomicrobiales</taxon>
        <taxon>Stappiaceae</taxon>
        <taxon>Breoghania</taxon>
    </lineage>
</organism>
<dbReference type="Proteomes" id="UP000244081">
    <property type="component" value="Unassembled WGS sequence"/>
</dbReference>
<dbReference type="SUPFAM" id="SSF55874">
    <property type="entry name" value="ATPase domain of HSP90 chaperone/DNA topoisomerase II/histidine kinase"/>
    <property type="match status" value="1"/>
</dbReference>
<dbReference type="PRINTS" id="PR00344">
    <property type="entry name" value="BCTRLSENSOR"/>
</dbReference>
<accession>A0A2T5V7S1</accession>
<dbReference type="Gene3D" id="1.10.287.130">
    <property type="match status" value="1"/>
</dbReference>
<gene>
    <name evidence="10" type="ORF">C8N35_106183</name>
</gene>
<dbReference type="Gene3D" id="3.30.565.10">
    <property type="entry name" value="Histidine kinase-like ATPase, C-terminal domain"/>
    <property type="match status" value="1"/>
</dbReference>
<dbReference type="GO" id="GO:0004673">
    <property type="term" value="F:protein histidine kinase activity"/>
    <property type="evidence" value="ECO:0007669"/>
    <property type="project" value="UniProtKB-EC"/>
</dbReference>
<reference evidence="10 11" key="1">
    <citation type="submission" date="2018-04" db="EMBL/GenBank/DDBJ databases">
        <title>Genomic Encyclopedia of Archaeal and Bacterial Type Strains, Phase II (KMG-II): from individual species to whole genera.</title>
        <authorList>
            <person name="Goeker M."/>
        </authorList>
    </citation>
    <scope>NUCLEOTIDE SEQUENCE [LARGE SCALE GENOMIC DNA]</scope>
    <source>
        <strain evidence="10 11">DSM 23382</strain>
    </source>
</reference>
<dbReference type="AlphaFoldDB" id="A0A2T5V7S1"/>
<keyword evidence="5 10" id="KW-0418">Kinase</keyword>
<dbReference type="GO" id="GO:0005524">
    <property type="term" value="F:ATP binding"/>
    <property type="evidence" value="ECO:0007669"/>
    <property type="project" value="UniProtKB-KW"/>
</dbReference>
<keyword evidence="3" id="KW-0808">Transferase</keyword>
<dbReference type="OrthoDB" id="9796100at2"/>
<dbReference type="PROSITE" id="PS50109">
    <property type="entry name" value="HIS_KIN"/>
    <property type="match status" value="1"/>
</dbReference>
<dbReference type="EMBL" id="QAYG01000006">
    <property type="protein sequence ID" value="PTW59798.1"/>
    <property type="molecule type" value="Genomic_DNA"/>
</dbReference>
<feature type="compositionally biased region" description="Basic and acidic residues" evidence="8">
    <location>
        <begin position="7"/>
        <end position="16"/>
    </location>
</feature>
<dbReference type="InterPro" id="IPR003594">
    <property type="entry name" value="HATPase_dom"/>
</dbReference>
<dbReference type="PANTHER" id="PTHR43065:SF46">
    <property type="entry name" value="C4-DICARBOXYLATE TRANSPORT SENSOR PROTEIN DCTB"/>
    <property type="match status" value="1"/>
</dbReference>
<protein>
    <recommendedName>
        <fullName evidence="2">histidine kinase</fullName>
        <ecNumber evidence="2">2.7.13.3</ecNumber>
    </recommendedName>
</protein>
<dbReference type="GO" id="GO:0000160">
    <property type="term" value="P:phosphorelay signal transduction system"/>
    <property type="evidence" value="ECO:0007669"/>
    <property type="project" value="UniProtKB-KW"/>
</dbReference>
<evidence type="ECO:0000256" key="4">
    <source>
        <dbReference type="ARBA" id="ARBA00022741"/>
    </source>
</evidence>
<evidence type="ECO:0000313" key="10">
    <source>
        <dbReference type="EMBL" id="PTW59798.1"/>
    </source>
</evidence>
<evidence type="ECO:0000256" key="3">
    <source>
        <dbReference type="ARBA" id="ARBA00022679"/>
    </source>
</evidence>
<keyword evidence="11" id="KW-1185">Reference proteome</keyword>
<dbReference type="PANTHER" id="PTHR43065">
    <property type="entry name" value="SENSOR HISTIDINE KINASE"/>
    <property type="match status" value="1"/>
</dbReference>
<dbReference type="EC" id="2.7.13.3" evidence="2"/>
<evidence type="ECO:0000259" key="9">
    <source>
        <dbReference type="PROSITE" id="PS50109"/>
    </source>
</evidence>
<evidence type="ECO:0000313" key="11">
    <source>
        <dbReference type="Proteomes" id="UP000244081"/>
    </source>
</evidence>
<keyword evidence="6" id="KW-0067">ATP-binding</keyword>
<name>A0A2T5V7S1_9HYPH</name>
<evidence type="ECO:0000256" key="8">
    <source>
        <dbReference type="SAM" id="MobiDB-lite"/>
    </source>
</evidence>
<dbReference type="InterPro" id="IPR036890">
    <property type="entry name" value="HATPase_C_sf"/>
</dbReference>
<feature type="region of interest" description="Disordered" evidence="8">
    <location>
        <begin position="1"/>
        <end position="22"/>
    </location>
</feature>
<sequence>MRGGCFMDERGPEHDSGGGCRQGDDVAEPLALLARGLAHDFNNLLLVMMLYADLIGRRQGHGCENGEASVEVREVRRAVERGRKLTRQLQTYAGNDPVQPEPLDCGEVLGDLAPELQQVMGDGIVLDIRMPRSKLRPVVADRARLEEAILVLAGEARSRMRSGGIFTIEAENGSVADGGPVPPGNCILFHLADDGENVPDEHLTRIFEPYYALKQLGKGSGLGLAVCQSIAHRAAGHLEAQRRTGGGMRFTLCLPAGPVC</sequence>
<dbReference type="Pfam" id="PF02518">
    <property type="entry name" value="HATPase_c"/>
    <property type="match status" value="1"/>
</dbReference>
<evidence type="ECO:0000256" key="6">
    <source>
        <dbReference type="ARBA" id="ARBA00022840"/>
    </source>
</evidence>
<dbReference type="SMART" id="SM00387">
    <property type="entry name" value="HATPase_c"/>
    <property type="match status" value="1"/>
</dbReference>